<organism evidence="2 3">
    <name type="scientific">Oleispira antarctica RB-8</name>
    <dbReference type="NCBI Taxonomy" id="698738"/>
    <lineage>
        <taxon>Bacteria</taxon>
        <taxon>Pseudomonadati</taxon>
        <taxon>Pseudomonadota</taxon>
        <taxon>Gammaproteobacteria</taxon>
        <taxon>Oceanospirillales</taxon>
        <taxon>Oceanospirillaceae</taxon>
        <taxon>Oleispira</taxon>
    </lineage>
</organism>
<evidence type="ECO:0000256" key="1">
    <source>
        <dbReference type="SAM" id="Phobius"/>
    </source>
</evidence>
<sequence length="277" mass="30536">MITNISILFISIIALLFLASLVRNQNYRNECVSIGILGTFVGITFSLYHFDASNISGSIPTFIDGLKMAFITSAVGISASIILSLRKPDSEVSSLDKLIVLQEANNHILKTSLANLAESSSEEIIKALKEVVGDFNSNIENQFGDNFKALNEAFNKLVIWQEEYTSMIENQQEATKKQHELTMQRLADFEAIENRKLDSLNKQGESFIRLLNSHAVELKGQTEDIHSITSTFQGHSSEIAASLSSSVSNVNKHIKDSVKLAEDNITTLIGVANGKLR</sequence>
<keyword evidence="1" id="KW-0472">Membrane</keyword>
<dbReference type="STRING" id="698738.OLEAN_C24980"/>
<keyword evidence="1" id="KW-0812">Transmembrane</keyword>
<proteinExistence type="predicted"/>
<evidence type="ECO:0000313" key="3">
    <source>
        <dbReference type="Proteomes" id="UP000032749"/>
    </source>
</evidence>
<dbReference type="KEGG" id="oai:OLEAN_C24980"/>
<dbReference type="HOGENOM" id="CLU_1004125_0_0_6"/>
<evidence type="ECO:0000313" key="2">
    <source>
        <dbReference type="EMBL" id="CCK76674.1"/>
    </source>
</evidence>
<feature type="transmembrane region" description="Helical" evidence="1">
    <location>
        <begin position="68"/>
        <end position="85"/>
    </location>
</feature>
<dbReference type="PATRIC" id="fig|698738.3.peg.2587"/>
<feature type="transmembrane region" description="Helical" evidence="1">
    <location>
        <begin position="31"/>
        <end position="48"/>
    </location>
</feature>
<gene>
    <name evidence="2" type="ORF">OLEAN_C24980</name>
</gene>
<reference evidence="2 3" key="1">
    <citation type="journal article" date="2013" name="Nat. Commun.">
        <title>Genome sequence and functional genomic analysis of the oil-degrading bacterium Oleispira antarctica.</title>
        <authorList>
            <person name="Kube M."/>
            <person name="Chernikova T.N."/>
            <person name="Al-Ramahi Y."/>
            <person name="Beloqui A."/>
            <person name="Lopez-Cortez N."/>
            <person name="Guazzaroni M.E."/>
            <person name="Heipieper H.J."/>
            <person name="Klages S."/>
            <person name="Kotsyurbenko O.R."/>
            <person name="Langer I."/>
            <person name="Nechitaylo T.Y."/>
            <person name="Lunsdorf H."/>
            <person name="Fernandez M."/>
            <person name="Juarez S."/>
            <person name="Ciordia S."/>
            <person name="Singer A."/>
            <person name="Kagan O."/>
            <person name="Egorova O."/>
            <person name="Petit P.A."/>
            <person name="Stogios P."/>
            <person name="Kim Y."/>
            <person name="Tchigvintsev A."/>
            <person name="Flick R."/>
            <person name="Denaro R."/>
            <person name="Genovese M."/>
            <person name="Albar J.P."/>
            <person name="Reva O.N."/>
            <person name="Martinez-Gomariz M."/>
            <person name="Tran H."/>
            <person name="Ferrer M."/>
            <person name="Savchenko A."/>
            <person name="Yakunin A.F."/>
            <person name="Yakimov M.M."/>
            <person name="Golyshina O.V."/>
            <person name="Reinhardt R."/>
            <person name="Golyshin P.N."/>
        </authorList>
    </citation>
    <scope>NUCLEOTIDE SEQUENCE [LARGE SCALE GENOMIC DNA]</scope>
</reference>
<feature type="transmembrane region" description="Helical" evidence="1">
    <location>
        <begin position="6"/>
        <end position="24"/>
    </location>
</feature>
<dbReference type="OrthoDB" id="9798009at2"/>
<dbReference type="AlphaFoldDB" id="R4YUH2"/>
<keyword evidence="1" id="KW-1133">Transmembrane helix</keyword>
<name>R4YUH2_OLEAN</name>
<dbReference type="Proteomes" id="UP000032749">
    <property type="component" value="Chromosome"/>
</dbReference>
<dbReference type="EMBL" id="FO203512">
    <property type="protein sequence ID" value="CCK76674.1"/>
    <property type="molecule type" value="Genomic_DNA"/>
</dbReference>
<keyword evidence="3" id="KW-1185">Reference proteome</keyword>
<protein>
    <recommendedName>
        <fullName evidence="4">MotA/TolQ/ExbB proton channel domain-containing protein</fullName>
    </recommendedName>
</protein>
<accession>R4YUH2</accession>
<evidence type="ECO:0008006" key="4">
    <source>
        <dbReference type="Google" id="ProtNLM"/>
    </source>
</evidence>